<reference evidence="2 3" key="1">
    <citation type="submission" date="2024-09" db="EMBL/GenBank/DDBJ databases">
        <authorList>
            <person name="Sun Q."/>
            <person name="Mori K."/>
        </authorList>
    </citation>
    <scope>NUCLEOTIDE SEQUENCE [LARGE SCALE GENOMIC DNA]</scope>
    <source>
        <strain evidence="2 3">JCM 13503</strain>
    </source>
</reference>
<keyword evidence="3" id="KW-1185">Reference proteome</keyword>
<dbReference type="EMBL" id="JBHLYR010000031">
    <property type="protein sequence ID" value="MFB9992484.1"/>
    <property type="molecule type" value="Genomic_DNA"/>
</dbReference>
<gene>
    <name evidence="2" type="ORF">ACFFLM_10950</name>
</gene>
<evidence type="ECO:0000313" key="2">
    <source>
        <dbReference type="EMBL" id="MFB9992484.1"/>
    </source>
</evidence>
<sequence>MNDTSKSLVSRCDATSCRYNEDMECHAGQIEVHMVMGEMGAQMAHCMTFSPEDSEGMTQGMQPSSGND</sequence>
<name>A0ABV6AYA8_9DEIO</name>
<evidence type="ECO:0000259" key="1">
    <source>
        <dbReference type="Pfam" id="PF07561"/>
    </source>
</evidence>
<evidence type="ECO:0000313" key="3">
    <source>
        <dbReference type="Proteomes" id="UP001589733"/>
    </source>
</evidence>
<dbReference type="Proteomes" id="UP001589733">
    <property type="component" value="Unassembled WGS sequence"/>
</dbReference>
<dbReference type="RefSeq" id="WP_380009433.1">
    <property type="nucleotide sequence ID" value="NZ_JBHLYR010000031.1"/>
</dbReference>
<organism evidence="2 3">
    <name type="scientific">Deinococcus oregonensis</name>
    <dbReference type="NCBI Taxonomy" id="1805970"/>
    <lineage>
        <taxon>Bacteria</taxon>
        <taxon>Thermotogati</taxon>
        <taxon>Deinococcota</taxon>
        <taxon>Deinococci</taxon>
        <taxon>Deinococcales</taxon>
        <taxon>Deinococcaceae</taxon>
        <taxon>Deinococcus</taxon>
    </lineage>
</organism>
<dbReference type="Pfam" id="PF07561">
    <property type="entry name" value="DUF1540"/>
    <property type="match status" value="1"/>
</dbReference>
<accession>A0ABV6AYA8</accession>
<feature type="domain" description="DUF1540" evidence="1">
    <location>
        <begin position="11"/>
        <end position="49"/>
    </location>
</feature>
<comment type="caution">
    <text evidence="2">The sequence shown here is derived from an EMBL/GenBank/DDBJ whole genome shotgun (WGS) entry which is preliminary data.</text>
</comment>
<protein>
    <submittedName>
        <fullName evidence="2">DUF1540 domain-containing protein</fullName>
    </submittedName>
</protein>
<dbReference type="InterPro" id="IPR011437">
    <property type="entry name" value="DUF1540"/>
</dbReference>
<proteinExistence type="predicted"/>